<accession>A0ABP6TGJ4</accession>
<dbReference type="Pfam" id="PF01032">
    <property type="entry name" value="FecCD"/>
    <property type="match status" value="1"/>
</dbReference>
<keyword evidence="3" id="KW-0813">Transport</keyword>
<feature type="transmembrane region" description="Helical" evidence="8">
    <location>
        <begin position="310"/>
        <end position="329"/>
    </location>
</feature>
<feature type="transmembrane region" description="Helical" evidence="8">
    <location>
        <begin position="23"/>
        <end position="46"/>
    </location>
</feature>
<evidence type="ECO:0000256" key="6">
    <source>
        <dbReference type="ARBA" id="ARBA00022989"/>
    </source>
</evidence>
<evidence type="ECO:0000256" key="7">
    <source>
        <dbReference type="ARBA" id="ARBA00023136"/>
    </source>
</evidence>
<evidence type="ECO:0000256" key="8">
    <source>
        <dbReference type="SAM" id="Phobius"/>
    </source>
</evidence>
<evidence type="ECO:0000256" key="4">
    <source>
        <dbReference type="ARBA" id="ARBA00022475"/>
    </source>
</evidence>
<protein>
    <submittedName>
        <fullName evidence="9">Iron ABC transporter permease</fullName>
    </submittedName>
</protein>
<name>A0ABP6TGJ4_9ACTN</name>
<feature type="transmembrane region" description="Helical" evidence="8">
    <location>
        <begin position="117"/>
        <end position="136"/>
    </location>
</feature>
<dbReference type="Gene3D" id="1.10.3470.10">
    <property type="entry name" value="ABC transporter involved in vitamin B12 uptake, BtuC"/>
    <property type="match status" value="1"/>
</dbReference>
<proteinExistence type="inferred from homology"/>
<feature type="transmembrane region" description="Helical" evidence="8">
    <location>
        <begin position="336"/>
        <end position="357"/>
    </location>
</feature>
<dbReference type="PANTHER" id="PTHR30472:SF67">
    <property type="entry name" value="PERMEASE OF ABC TRANSPORTER-RELATED"/>
    <property type="match status" value="1"/>
</dbReference>
<comment type="subcellular location">
    <subcellularLocation>
        <location evidence="1">Cell membrane</location>
        <topology evidence="1">Multi-pass membrane protein</topology>
    </subcellularLocation>
</comment>
<dbReference type="EMBL" id="BAAAXF010000014">
    <property type="protein sequence ID" value="GAA3493965.1"/>
    <property type="molecule type" value="Genomic_DNA"/>
</dbReference>
<sequence length="373" mass="37694">MTRTETAERPADQRDAAGPTERLLAHGLVPLLVVLLMASAAAGIGLGSFHVPLEAVGRVVAAHLGGDPVSGPDVRYDAIVWQIRLPRVLLGALVGAGLGMVGTVLQTLLRNPLADPFVLGTSYGAGVGAVSVTLGASALAGVYTLSAGAFVGALAATTVVFAVAQAHRGTGAARLLLAGVAVSFVGQAITNVLVLAGDDSGGQAARAVLFWLLGGLGGARWTSLTVVAVATCLAVPFFLLRARALDALLLGEQTAASLGLRPSRLRTELFVVTALLTGALVAVSGAIGFVGLMMPLFTRLLLRTSENARVLPVSALLCAVFLLWADLAARMVIAPAELPVGVVTALCGGPVFLWLLVRRGNAATTGLGGGGAL</sequence>
<dbReference type="RefSeq" id="WP_318296710.1">
    <property type="nucleotide sequence ID" value="NZ_BAAAXF010000014.1"/>
</dbReference>
<comment type="caution">
    <text evidence="9">The sequence shown here is derived from an EMBL/GenBank/DDBJ whole genome shotgun (WGS) entry which is preliminary data.</text>
</comment>
<keyword evidence="6 8" id="KW-1133">Transmembrane helix</keyword>
<keyword evidence="7 8" id="KW-0472">Membrane</keyword>
<organism evidence="9 10">
    <name type="scientific">Streptomyces prasinosporus</name>
    <dbReference type="NCBI Taxonomy" id="68256"/>
    <lineage>
        <taxon>Bacteria</taxon>
        <taxon>Bacillati</taxon>
        <taxon>Actinomycetota</taxon>
        <taxon>Actinomycetes</taxon>
        <taxon>Kitasatosporales</taxon>
        <taxon>Streptomycetaceae</taxon>
        <taxon>Streptomyces</taxon>
        <taxon>Streptomyces albogriseolus group</taxon>
    </lineage>
</organism>
<evidence type="ECO:0000256" key="5">
    <source>
        <dbReference type="ARBA" id="ARBA00022692"/>
    </source>
</evidence>
<keyword evidence="10" id="KW-1185">Reference proteome</keyword>
<dbReference type="Proteomes" id="UP001501455">
    <property type="component" value="Unassembled WGS sequence"/>
</dbReference>
<evidence type="ECO:0000313" key="10">
    <source>
        <dbReference type="Proteomes" id="UP001501455"/>
    </source>
</evidence>
<dbReference type="CDD" id="cd06550">
    <property type="entry name" value="TM_ABC_iron-siderophores_like"/>
    <property type="match status" value="1"/>
</dbReference>
<evidence type="ECO:0000256" key="1">
    <source>
        <dbReference type="ARBA" id="ARBA00004651"/>
    </source>
</evidence>
<evidence type="ECO:0000256" key="3">
    <source>
        <dbReference type="ARBA" id="ARBA00022448"/>
    </source>
</evidence>
<gene>
    <name evidence="9" type="ORF">GCM10019016_010640</name>
</gene>
<comment type="similarity">
    <text evidence="2">Belongs to the binding-protein-dependent transport system permease family. FecCD subfamily.</text>
</comment>
<keyword evidence="4" id="KW-1003">Cell membrane</keyword>
<evidence type="ECO:0000256" key="2">
    <source>
        <dbReference type="ARBA" id="ARBA00007935"/>
    </source>
</evidence>
<dbReference type="PANTHER" id="PTHR30472">
    <property type="entry name" value="FERRIC ENTEROBACTIN TRANSPORT SYSTEM PERMEASE PROTEIN"/>
    <property type="match status" value="1"/>
</dbReference>
<feature type="transmembrane region" description="Helical" evidence="8">
    <location>
        <begin position="142"/>
        <end position="163"/>
    </location>
</feature>
<evidence type="ECO:0000313" key="9">
    <source>
        <dbReference type="EMBL" id="GAA3493965.1"/>
    </source>
</evidence>
<feature type="transmembrane region" description="Helical" evidence="8">
    <location>
        <begin position="208"/>
        <end position="240"/>
    </location>
</feature>
<feature type="transmembrane region" description="Helical" evidence="8">
    <location>
        <begin position="175"/>
        <end position="196"/>
    </location>
</feature>
<dbReference type="SUPFAM" id="SSF81345">
    <property type="entry name" value="ABC transporter involved in vitamin B12 uptake, BtuC"/>
    <property type="match status" value="1"/>
</dbReference>
<dbReference type="InterPro" id="IPR000522">
    <property type="entry name" value="ABC_transptr_permease_BtuC"/>
</dbReference>
<feature type="transmembrane region" description="Helical" evidence="8">
    <location>
        <begin position="269"/>
        <end position="290"/>
    </location>
</feature>
<keyword evidence="5 8" id="KW-0812">Transmembrane</keyword>
<dbReference type="InterPro" id="IPR037294">
    <property type="entry name" value="ABC_BtuC-like"/>
</dbReference>
<reference evidence="10" key="1">
    <citation type="journal article" date="2019" name="Int. J. Syst. Evol. Microbiol.">
        <title>The Global Catalogue of Microorganisms (GCM) 10K type strain sequencing project: providing services to taxonomists for standard genome sequencing and annotation.</title>
        <authorList>
            <consortium name="The Broad Institute Genomics Platform"/>
            <consortium name="The Broad Institute Genome Sequencing Center for Infectious Disease"/>
            <person name="Wu L."/>
            <person name="Ma J."/>
        </authorList>
    </citation>
    <scope>NUCLEOTIDE SEQUENCE [LARGE SCALE GENOMIC DNA]</scope>
    <source>
        <strain evidence="10">JCM 4816</strain>
    </source>
</reference>
<feature type="transmembrane region" description="Helical" evidence="8">
    <location>
        <begin position="85"/>
        <end position="105"/>
    </location>
</feature>